<dbReference type="RefSeq" id="WP_268916977.1">
    <property type="nucleotide sequence ID" value="NZ_CP124548.1"/>
</dbReference>
<accession>A0ABT4I6M1</accession>
<feature type="compositionally biased region" description="Gly residues" evidence="1">
    <location>
        <begin position="126"/>
        <end position="143"/>
    </location>
</feature>
<evidence type="ECO:0000313" key="4">
    <source>
        <dbReference type="Proteomes" id="UP001072034"/>
    </source>
</evidence>
<name>A0ABT4I6M1_9ACTO</name>
<feature type="chain" id="PRO_5045800202" description="Zinc ribbon domain-containing protein" evidence="2">
    <location>
        <begin position="29"/>
        <end position="143"/>
    </location>
</feature>
<evidence type="ECO:0000256" key="1">
    <source>
        <dbReference type="SAM" id="MobiDB-lite"/>
    </source>
</evidence>
<feature type="signal peptide" evidence="2">
    <location>
        <begin position="1"/>
        <end position="28"/>
    </location>
</feature>
<proteinExistence type="predicted"/>
<feature type="compositionally biased region" description="Low complexity" evidence="1">
    <location>
        <begin position="97"/>
        <end position="125"/>
    </location>
</feature>
<evidence type="ECO:0000313" key="3">
    <source>
        <dbReference type="EMBL" id="MCZ0857378.1"/>
    </source>
</evidence>
<protein>
    <recommendedName>
        <fullName evidence="5">Zinc ribbon domain-containing protein</fullName>
    </recommendedName>
</protein>
<dbReference type="EMBL" id="JAPTMY010000007">
    <property type="protein sequence ID" value="MCZ0857378.1"/>
    <property type="molecule type" value="Genomic_DNA"/>
</dbReference>
<feature type="compositionally biased region" description="Basic and acidic residues" evidence="1">
    <location>
        <begin position="47"/>
        <end position="61"/>
    </location>
</feature>
<reference evidence="3" key="1">
    <citation type="submission" date="2022-10" db="EMBL/GenBank/DDBJ databases">
        <title>Genome sequence of Actinomyces israelii ATCC 10048.</title>
        <authorList>
            <person name="Watt R.M."/>
            <person name="Tong W.M."/>
        </authorList>
    </citation>
    <scope>NUCLEOTIDE SEQUENCE</scope>
    <source>
        <strain evidence="3">ATCC 10048</strain>
    </source>
</reference>
<dbReference type="PROSITE" id="PS51257">
    <property type="entry name" value="PROKAR_LIPOPROTEIN"/>
    <property type="match status" value="1"/>
</dbReference>
<organism evidence="3 4">
    <name type="scientific">Actinomyces israelii</name>
    <dbReference type="NCBI Taxonomy" id="1659"/>
    <lineage>
        <taxon>Bacteria</taxon>
        <taxon>Bacillati</taxon>
        <taxon>Actinomycetota</taxon>
        <taxon>Actinomycetes</taxon>
        <taxon>Actinomycetales</taxon>
        <taxon>Actinomycetaceae</taxon>
        <taxon>Actinomyces</taxon>
    </lineage>
</organism>
<gene>
    <name evidence="3" type="ORF">OHJ16_04885</name>
</gene>
<sequence length="143" mass="14497">MHARNRGQRVVVSAVTAAAAALWLGGLAGCSSTSGNTDADYVKVCKDPSTGKRVDDERCSDDTDSSGSYRSYPHWVYVPTSRGRSVSAPRVGEKVPSGYSDSKPPSSSKVTTSGRSGGSYSRGSGTSHGGFGSGSGSGHGSGS</sequence>
<dbReference type="Proteomes" id="UP001072034">
    <property type="component" value="Unassembled WGS sequence"/>
</dbReference>
<evidence type="ECO:0008006" key="5">
    <source>
        <dbReference type="Google" id="ProtNLM"/>
    </source>
</evidence>
<keyword evidence="4" id="KW-1185">Reference proteome</keyword>
<keyword evidence="2" id="KW-0732">Signal</keyword>
<feature type="region of interest" description="Disordered" evidence="1">
    <location>
        <begin position="47"/>
        <end position="143"/>
    </location>
</feature>
<evidence type="ECO:0000256" key="2">
    <source>
        <dbReference type="SAM" id="SignalP"/>
    </source>
</evidence>
<comment type="caution">
    <text evidence="3">The sequence shown here is derived from an EMBL/GenBank/DDBJ whole genome shotgun (WGS) entry which is preliminary data.</text>
</comment>